<dbReference type="InterPro" id="IPR004453">
    <property type="entry name" value="QueG"/>
</dbReference>
<feature type="domain" description="4Fe-4S ferredoxin-type" evidence="9">
    <location>
        <begin position="181"/>
        <end position="213"/>
    </location>
</feature>
<dbReference type="GO" id="GO:0008616">
    <property type="term" value="P:tRNA queuosine(34) biosynthetic process"/>
    <property type="evidence" value="ECO:0007669"/>
    <property type="project" value="UniProtKB-KW"/>
</dbReference>
<keyword evidence="2" id="KW-0963">Cytoplasm</keyword>
<dbReference type="OrthoDB" id="9784571at2"/>
<dbReference type="AlphaFoldDB" id="A0A562NQ71"/>
<dbReference type="GO" id="GO:0046872">
    <property type="term" value="F:metal ion binding"/>
    <property type="evidence" value="ECO:0007669"/>
    <property type="project" value="UniProtKB-KW"/>
</dbReference>
<dbReference type="EMBL" id="VLKU01000005">
    <property type="protein sequence ID" value="TWI34344.1"/>
    <property type="molecule type" value="Genomic_DNA"/>
</dbReference>
<comment type="caution">
    <text evidence="10">The sequence shown here is derived from an EMBL/GenBank/DDBJ whole genome shotgun (WGS) entry which is preliminary data.</text>
</comment>
<keyword evidence="7" id="KW-0408">Iron</keyword>
<evidence type="ECO:0000313" key="11">
    <source>
        <dbReference type="Proteomes" id="UP000316225"/>
    </source>
</evidence>
<keyword evidence="11" id="KW-1185">Reference proteome</keyword>
<evidence type="ECO:0000256" key="2">
    <source>
        <dbReference type="ARBA" id="ARBA00022490"/>
    </source>
</evidence>
<dbReference type="Proteomes" id="UP000316225">
    <property type="component" value="Unassembled WGS sequence"/>
</dbReference>
<dbReference type="GO" id="GO:0051539">
    <property type="term" value="F:4 iron, 4 sulfur cluster binding"/>
    <property type="evidence" value="ECO:0007669"/>
    <property type="project" value="UniProtKB-KW"/>
</dbReference>
<keyword evidence="3" id="KW-0819">tRNA processing</keyword>
<evidence type="ECO:0000256" key="6">
    <source>
        <dbReference type="ARBA" id="ARBA00023002"/>
    </source>
</evidence>
<dbReference type="Pfam" id="PF08331">
    <property type="entry name" value="QueG_DUF1730"/>
    <property type="match status" value="1"/>
</dbReference>
<dbReference type="RefSeq" id="WP_145397682.1">
    <property type="nucleotide sequence ID" value="NZ_VLKU01000005.1"/>
</dbReference>
<dbReference type="InterPro" id="IPR013542">
    <property type="entry name" value="QueG_DUF1730"/>
</dbReference>
<dbReference type="PROSITE" id="PS00198">
    <property type="entry name" value="4FE4S_FER_1"/>
    <property type="match status" value="1"/>
</dbReference>
<evidence type="ECO:0000256" key="7">
    <source>
        <dbReference type="ARBA" id="ARBA00023004"/>
    </source>
</evidence>
<evidence type="ECO:0000259" key="9">
    <source>
        <dbReference type="PROSITE" id="PS51379"/>
    </source>
</evidence>
<keyword evidence="8" id="KW-0411">Iron-sulfur</keyword>
<keyword evidence="1" id="KW-0004">4Fe-4S</keyword>
<dbReference type="Pfam" id="PF13484">
    <property type="entry name" value="Fer4_16"/>
    <property type="match status" value="1"/>
</dbReference>
<evidence type="ECO:0000313" key="10">
    <source>
        <dbReference type="EMBL" id="TWI34344.1"/>
    </source>
</evidence>
<evidence type="ECO:0000256" key="8">
    <source>
        <dbReference type="ARBA" id="ARBA00023014"/>
    </source>
</evidence>
<name>A0A562NQ71_9RHOB</name>
<organism evidence="10 11">
    <name type="scientific">Paracoccus sulfuroxidans</name>
    <dbReference type="NCBI Taxonomy" id="384678"/>
    <lineage>
        <taxon>Bacteria</taxon>
        <taxon>Pseudomonadati</taxon>
        <taxon>Pseudomonadota</taxon>
        <taxon>Alphaproteobacteria</taxon>
        <taxon>Rhodobacterales</taxon>
        <taxon>Paracoccaceae</taxon>
        <taxon>Paracoccus</taxon>
    </lineage>
</organism>
<dbReference type="Gene3D" id="3.30.70.20">
    <property type="match status" value="1"/>
</dbReference>
<evidence type="ECO:0000256" key="5">
    <source>
        <dbReference type="ARBA" id="ARBA00022785"/>
    </source>
</evidence>
<dbReference type="InterPro" id="IPR017896">
    <property type="entry name" value="4Fe4S_Fe-S-bd"/>
</dbReference>
<keyword evidence="5" id="KW-0671">Queuosine biosynthesis</keyword>
<sequence>MRCLISDPAEIRQRLEEQAHVEGFSALGICAPDAAPALPERLAAFLADGHQGQMEWLADRSHWRADPTALWPEARSIIMLAELYTPEHDPMQVLHQKDRGAVSVYAQGKDYHDLVKKRLKRLGRWLIDTAGGEIKVFVDTAPVMEKPLAQAAGLGWQGKHTNLLSRQLGSWFFLGAIFTTHELPRDAPEVQHCGNCTACLDACPTKAFPAAFQLDARRCISYLTIEHKGPVDPELRPLLGNRIYGCDDCLAVCPWNKFAQAATEMRYHGPHGAPALAELAMLDDAGFRALYSGSPIKRIGRDRMVRNVLYAIGNSGLAELRPVAQSLLDDPDPTVADAARWASARLK</sequence>
<dbReference type="PANTHER" id="PTHR30002:SF4">
    <property type="entry name" value="EPOXYQUEUOSINE REDUCTASE"/>
    <property type="match status" value="1"/>
</dbReference>
<proteinExistence type="predicted"/>
<accession>A0A562NQ71</accession>
<gene>
    <name evidence="10" type="ORF">IQ24_01862</name>
</gene>
<evidence type="ECO:0000256" key="4">
    <source>
        <dbReference type="ARBA" id="ARBA00022723"/>
    </source>
</evidence>
<reference evidence="10 11" key="1">
    <citation type="journal article" date="2015" name="Stand. Genomic Sci.">
        <title>Genomic Encyclopedia of Bacterial and Archaeal Type Strains, Phase III: the genomes of soil and plant-associated and newly described type strains.</title>
        <authorList>
            <person name="Whitman W.B."/>
            <person name="Woyke T."/>
            <person name="Klenk H.P."/>
            <person name="Zhou Y."/>
            <person name="Lilburn T.G."/>
            <person name="Beck B.J."/>
            <person name="De Vos P."/>
            <person name="Vandamme P."/>
            <person name="Eisen J.A."/>
            <person name="Garrity G."/>
            <person name="Hugenholtz P."/>
            <person name="Kyrpides N.C."/>
        </authorList>
    </citation>
    <scope>NUCLEOTIDE SEQUENCE [LARGE SCALE GENOMIC DNA]</scope>
    <source>
        <strain evidence="10 11">CGMCC 1.5364</strain>
    </source>
</reference>
<dbReference type="InterPro" id="IPR017900">
    <property type="entry name" value="4Fe4S_Fe_S_CS"/>
</dbReference>
<evidence type="ECO:0000256" key="1">
    <source>
        <dbReference type="ARBA" id="ARBA00022485"/>
    </source>
</evidence>
<dbReference type="SUPFAM" id="SSF46548">
    <property type="entry name" value="alpha-helical ferredoxin"/>
    <property type="match status" value="1"/>
</dbReference>
<protein>
    <submittedName>
        <fullName evidence="10">Epoxyqueuosine reductase</fullName>
    </submittedName>
</protein>
<dbReference type="PROSITE" id="PS51379">
    <property type="entry name" value="4FE4S_FER_2"/>
    <property type="match status" value="1"/>
</dbReference>
<dbReference type="NCBIfam" id="TIGR00276">
    <property type="entry name" value="tRNA epoxyqueuosine(34) reductase QueG"/>
    <property type="match status" value="1"/>
</dbReference>
<dbReference type="GO" id="GO:0052693">
    <property type="term" value="F:epoxyqueuosine reductase activity"/>
    <property type="evidence" value="ECO:0007669"/>
    <property type="project" value="TreeGrafter"/>
</dbReference>
<keyword evidence="6" id="KW-0560">Oxidoreductase</keyword>
<evidence type="ECO:0000256" key="3">
    <source>
        <dbReference type="ARBA" id="ARBA00022694"/>
    </source>
</evidence>
<dbReference type="PANTHER" id="PTHR30002">
    <property type="entry name" value="EPOXYQUEUOSINE REDUCTASE"/>
    <property type="match status" value="1"/>
</dbReference>
<keyword evidence="4" id="KW-0479">Metal-binding</keyword>